<name>A0A6A6H3N2_VIRVR</name>
<organism evidence="2 3">
    <name type="scientific">Viridothelium virens</name>
    <name type="common">Speckled blister lichen</name>
    <name type="synonym">Trypethelium virens</name>
    <dbReference type="NCBI Taxonomy" id="1048519"/>
    <lineage>
        <taxon>Eukaryota</taxon>
        <taxon>Fungi</taxon>
        <taxon>Dikarya</taxon>
        <taxon>Ascomycota</taxon>
        <taxon>Pezizomycotina</taxon>
        <taxon>Dothideomycetes</taxon>
        <taxon>Dothideomycetes incertae sedis</taxon>
        <taxon>Trypetheliales</taxon>
        <taxon>Trypetheliaceae</taxon>
        <taxon>Viridothelium</taxon>
    </lineage>
</organism>
<dbReference type="Pfam" id="PF06985">
    <property type="entry name" value="HET"/>
    <property type="match status" value="1"/>
</dbReference>
<keyword evidence="3" id="KW-1185">Reference proteome</keyword>
<dbReference type="PANTHER" id="PTHR24148:SF64">
    <property type="entry name" value="HETEROKARYON INCOMPATIBILITY DOMAIN-CONTAINING PROTEIN"/>
    <property type="match status" value="1"/>
</dbReference>
<evidence type="ECO:0000313" key="2">
    <source>
        <dbReference type="EMBL" id="KAF2232428.1"/>
    </source>
</evidence>
<dbReference type="AlphaFoldDB" id="A0A6A6H3N2"/>
<dbReference type="Pfam" id="PF26639">
    <property type="entry name" value="Het-6_barrel"/>
    <property type="match status" value="1"/>
</dbReference>
<dbReference type="InterPro" id="IPR010730">
    <property type="entry name" value="HET"/>
</dbReference>
<accession>A0A6A6H3N2</accession>
<dbReference type="Proteomes" id="UP000800092">
    <property type="component" value="Unassembled WGS sequence"/>
</dbReference>
<reference evidence="2" key="1">
    <citation type="journal article" date="2020" name="Stud. Mycol.">
        <title>101 Dothideomycetes genomes: a test case for predicting lifestyles and emergence of pathogens.</title>
        <authorList>
            <person name="Haridas S."/>
            <person name="Albert R."/>
            <person name="Binder M."/>
            <person name="Bloem J."/>
            <person name="Labutti K."/>
            <person name="Salamov A."/>
            <person name="Andreopoulos B."/>
            <person name="Baker S."/>
            <person name="Barry K."/>
            <person name="Bills G."/>
            <person name="Bluhm B."/>
            <person name="Cannon C."/>
            <person name="Castanera R."/>
            <person name="Culley D."/>
            <person name="Daum C."/>
            <person name="Ezra D."/>
            <person name="Gonzalez J."/>
            <person name="Henrissat B."/>
            <person name="Kuo A."/>
            <person name="Liang C."/>
            <person name="Lipzen A."/>
            <person name="Lutzoni F."/>
            <person name="Magnuson J."/>
            <person name="Mondo S."/>
            <person name="Nolan M."/>
            <person name="Ohm R."/>
            <person name="Pangilinan J."/>
            <person name="Park H.-J."/>
            <person name="Ramirez L."/>
            <person name="Alfaro M."/>
            <person name="Sun H."/>
            <person name="Tritt A."/>
            <person name="Yoshinaga Y."/>
            <person name="Zwiers L.-H."/>
            <person name="Turgeon B."/>
            <person name="Goodwin S."/>
            <person name="Spatafora J."/>
            <person name="Crous P."/>
            <person name="Grigoriev I."/>
        </authorList>
    </citation>
    <scope>NUCLEOTIDE SEQUENCE</scope>
    <source>
        <strain evidence="2">Tuck. ex Michener</strain>
    </source>
</reference>
<protein>
    <submittedName>
        <fullName evidence="2">HET-domain-containing protein</fullName>
    </submittedName>
</protein>
<dbReference type="EMBL" id="ML991816">
    <property type="protein sequence ID" value="KAF2232428.1"/>
    <property type="molecule type" value="Genomic_DNA"/>
</dbReference>
<evidence type="ECO:0000259" key="1">
    <source>
        <dbReference type="Pfam" id="PF06985"/>
    </source>
</evidence>
<dbReference type="OrthoDB" id="3553147at2759"/>
<dbReference type="InterPro" id="IPR052895">
    <property type="entry name" value="HetReg/Transcr_Mod"/>
</dbReference>
<evidence type="ECO:0000313" key="3">
    <source>
        <dbReference type="Proteomes" id="UP000800092"/>
    </source>
</evidence>
<sequence length="621" mass="70364">MDTYTYGSLDTSRSEIRLVTIEPGQFSQDLRCQLHHASLQSKPQYDALSYTWGDLHPVKTVWMSNKTFAIRENLEMALRHLRLVDSCRTMWIDAICINQDDVSERNEQVRRMRYIYGSAVEVIAWIGPEVRGTKLAFEFMRRFANKTQDDAIEIIGAWTYDKDADLMDAMADLIFQEYWSRVWIVQEVVLAHSLKILVGNCSIDWPTFDTVLAAYSCTQAEARQGILGSSLRYQSSSVVALKAFSPLVLSMTRRQGYECSSVEDYIQILPFWRGRGASDPRDNLFALYGLLDLCEANIDFSSHIDYRMSKKEAYIDFVRLGQGCRRPLNAPLTILCLREPIQKDNELPSWVPDFAASNVYFLEDSLFRSTSALTCSHDLVPPFRCTRAWRLEPTYTIQGDVLIAKGFQLAGVCQLGQACKSAWLNPVTRSLGREEPSFSLHSKAWQVFRSWAGLALSKKSTCGTNEADLREIFALFWSHICSDASETFAEEIKLPSLENACKIATDFAIADAHIDALEQYVESVSPSDADDFGHFFGMWEMITARRRFAVTNSGIFILVPAETEESDLICVLLGSDIPIVLRNVDAHYIFVGACFVDGYMDGKAVDEMEEGKHPVDQFEIH</sequence>
<proteinExistence type="predicted"/>
<gene>
    <name evidence="2" type="ORF">EV356DRAFT_505394</name>
</gene>
<feature type="domain" description="Heterokaryon incompatibility" evidence="1">
    <location>
        <begin position="45"/>
        <end position="187"/>
    </location>
</feature>
<dbReference type="PANTHER" id="PTHR24148">
    <property type="entry name" value="ANKYRIN REPEAT DOMAIN-CONTAINING PROTEIN 39 HOMOLOG-RELATED"/>
    <property type="match status" value="1"/>
</dbReference>